<organism evidence="12 13">
    <name type="scientific">Rickettsia bellii str. RML An4</name>
    <dbReference type="NCBI Taxonomy" id="1359193"/>
    <lineage>
        <taxon>Bacteria</taxon>
        <taxon>Pseudomonadati</taxon>
        <taxon>Pseudomonadota</taxon>
        <taxon>Alphaproteobacteria</taxon>
        <taxon>Rickettsiales</taxon>
        <taxon>Rickettsiaceae</taxon>
        <taxon>Rickettsieae</taxon>
        <taxon>Rickettsia</taxon>
        <taxon>belli group</taxon>
    </lineage>
</organism>
<evidence type="ECO:0000259" key="10">
    <source>
        <dbReference type="Pfam" id="PF00133"/>
    </source>
</evidence>
<feature type="domain" description="Methionyl/Valyl/Leucyl/Isoleucyl-tRNA synthetase anticodon-binding" evidence="11">
    <location>
        <begin position="624"/>
        <end position="771"/>
    </location>
</feature>
<sequence length="812" mass="94327">MKEFPKNYNFIESEKKWQKIWQEKQIYAYDENIAKDETFVVDTPPPTVSGQLHIGHVYSYTQTDFIVRFQRMMGKNIFYPMGFDDNGLPTERLVEKQRQVKAYNMGREEFINICNEVVASKEEKFRSLFNQIALSVDWNLEYQTISPLSRKISQMSFLDLVKKGEVYRNNQPILWDPVDGTALAQADIEDKEKTSFMNYITFKTEANDEFTIATTRPELLPACVAVFYHPDDKRYQHLAGKFAVTPLFNVKVPLLADPLVQQDKGTGLVMCCTFGDQTDITWWKTHNLPLNTIITKKGTIDFPHEIGIDGLKIKEARAKIIDILKEQELFVKQEEITQTVKCAERSGAPLEVLTVPQWFVKTISHKDELLKRANELNWHPKNMKIRLDNWINAISWDWCISRQRYFGVPFPVWYSKRIGEEGKILYADISQLPVDPLKDLPIGYSKYEVEPDLDVMDTWATSSVSPQLSTWGISDEFAVNKDRHGKLFPMDLRPQAHEIIRTWAFYTILKAHLHQNTLPWKNIMVSGWCLAEDRSKMSKSKGNVLVPEKLLEQYGSDVIRYWSANSKLGADTAYSEDVMKNGKRLVNKLWNAAKFVSQHFDKLSDEDKKTNLIDVKEKITHEFDQWIINKLVELVNNATNELQNYEYANAMHLTEKFFWSVFCDNYLEISKTRAYDEENKNPSGQYSSVLTLYHVMQTLLKLFAPFMPHITEELYQILYSENSIHIKGNWINYGNLNYKIDAKQPERLLEILDHVRKFKAEKNLSIKAEVQLLEVSGIELSKELTSDLKNVTSAKEVKFKPTNDEIKVSILT</sequence>
<dbReference type="FunFam" id="1.10.730.10:FF:000033">
    <property type="entry name" value="Valine--tRNA ligase"/>
    <property type="match status" value="1"/>
</dbReference>
<dbReference type="InterPro" id="IPR002300">
    <property type="entry name" value="aa-tRNA-synth_Ia"/>
</dbReference>
<evidence type="ECO:0000256" key="5">
    <source>
        <dbReference type="ARBA" id="ARBA00022840"/>
    </source>
</evidence>
<evidence type="ECO:0000313" key="13">
    <source>
        <dbReference type="Proteomes" id="UP000033661"/>
    </source>
</evidence>
<dbReference type="InterPro" id="IPR001412">
    <property type="entry name" value="aa-tRNA-synth_I_CS"/>
</dbReference>
<feature type="binding site" evidence="9">
    <location>
        <position position="539"/>
    </location>
    <ligand>
        <name>ATP</name>
        <dbReference type="ChEBI" id="CHEBI:30616"/>
    </ligand>
</feature>
<name>A0A0F3Q9Z0_RICBE</name>
<dbReference type="InterPro" id="IPR002303">
    <property type="entry name" value="Valyl-tRNA_ligase"/>
</dbReference>
<dbReference type="InterPro" id="IPR009080">
    <property type="entry name" value="tRNAsynth_Ia_anticodon-bd"/>
</dbReference>
<dbReference type="PRINTS" id="PR00986">
    <property type="entry name" value="TRNASYNTHVAL"/>
</dbReference>
<dbReference type="PANTHER" id="PTHR11946:SF93">
    <property type="entry name" value="VALINE--TRNA LIGASE, CHLOROPLASTIC_MITOCHONDRIAL 2"/>
    <property type="match status" value="1"/>
</dbReference>
<dbReference type="SUPFAM" id="SSF52374">
    <property type="entry name" value="Nucleotidylyl transferase"/>
    <property type="match status" value="1"/>
</dbReference>
<dbReference type="PATRIC" id="fig|1359193.3.peg.327"/>
<dbReference type="Gene3D" id="3.40.50.620">
    <property type="entry name" value="HUPs"/>
    <property type="match status" value="2"/>
</dbReference>
<evidence type="ECO:0000256" key="8">
    <source>
        <dbReference type="ARBA" id="ARBA00047552"/>
    </source>
</evidence>
<proteinExistence type="inferred from homology"/>
<dbReference type="Gene3D" id="1.10.730.10">
    <property type="entry name" value="Isoleucyl-tRNA Synthetase, Domain 1"/>
    <property type="match status" value="1"/>
</dbReference>
<dbReference type="GO" id="GO:0002161">
    <property type="term" value="F:aminoacyl-tRNA deacylase activity"/>
    <property type="evidence" value="ECO:0007669"/>
    <property type="project" value="InterPro"/>
</dbReference>
<reference evidence="12 13" key="1">
    <citation type="submission" date="2015-02" db="EMBL/GenBank/DDBJ databases">
        <title>Genome Sequencing of Rickettsiales.</title>
        <authorList>
            <person name="Daugherty S.C."/>
            <person name="Su Q."/>
            <person name="Abolude K."/>
            <person name="Beier-Sexton M."/>
            <person name="Carlyon J.A."/>
            <person name="Carter R."/>
            <person name="Day N.P."/>
            <person name="Dumler S.J."/>
            <person name="Dyachenko V."/>
            <person name="Godinez A."/>
            <person name="Kurtti T.J."/>
            <person name="Lichay M."/>
            <person name="Mullins K.E."/>
            <person name="Ott S."/>
            <person name="Pappas-Brown V."/>
            <person name="Paris D.H."/>
            <person name="Patel P."/>
            <person name="Richards A.L."/>
            <person name="Sadzewicz L."/>
            <person name="Sears K."/>
            <person name="Seidman D."/>
            <person name="Sengamalay N."/>
            <person name="Stenos J."/>
            <person name="Tallon L.J."/>
            <person name="Vincent G."/>
            <person name="Fraser C.M."/>
            <person name="Munderloh U."/>
            <person name="Dunning-Hotopp J.C."/>
        </authorList>
    </citation>
    <scope>NUCLEOTIDE SEQUENCE [LARGE SCALE GENOMIC DNA]</scope>
    <source>
        <strain evidence="12 13">RML An4</strain>
    </source>
</reference>
<comment type="catalytic activity">
    <reaction evidence="8 9">
        <text>tRNA(Val) + L-valine + ATP = L-valyl-tRNA(Val) + AMP + diphosphate</text>
        <dbReference type="Rhea" id="RHEA:10704"/>
        <dbReference type="Rhea" id="RHEA-COMP:9672"/>
        <dbReference type="Rhea" id="RHEA-COMP:9708"/>
        <dbReference type="ChEBI" id="CHEBI:30616"/>
        <dbReference type="ChEBI" id="CHEBI:33019"/>
        <dbReference type="ChEBI" id="CHEBI:57762"/>
        <dbReference type="ChEBI" id="CHEBI:78442"/>
        <dbReference type="ChEBI" id="CHEBI:78537"/>
        <dbReference type="ChEBI" id="CHEBI:456215"/>
        <dbReference type="EC" id="6.1.1.9"/>
    </reaction>
</comment>
<evidence type="ECO:0000259" key="11">
    <source>
        <dbReference type="Pfam" id="PF08264"/>
    </source>
</evidence>
<comment type="domain">
    <text evidence="9">ValRS has two distinct active sites: one for aminoacylation and one for editing. The misactivated threonine is translocated from the active site to the editing site.</text>
</comment>
<dbReference type="PROSITE" id="PS00178">
    <property type="entry name" value="AA_TRNA_LIGASE_I"/>
    <property type="match status" value="1"/>
</dbReference>
<dbReference type="NCBIfam" id="NF009687">
    <property type="entry name" value="PRK13208.1"/>
    <property type="match status" value="1"/>
</dbReference>
<dbReference type="InterPro" id="IPR013155">
    <property type="entry name" value="M/V/L/I-tRNA-synth_anticd-bd"/>
</dbReference>
<evidence type="ECO:0000256" key="2">
    <source>
        <dbReference type="ARBA" id="ARBA00022490"/>
    </source>
</evidence>
<dbReference type="FunFam" id="3.40.50.620:FF:000192">
    <property type="entry name" value="Valine--tRNA ligase"/>
    <property type="match status" value="1"/>
</dbReference>
<dbReference type="SUPFAM" id="SSF47323">
    <property type="entry name" value="Anticodon-binding domain of a subclass of class I aminoacyl-tRNA synthetases"/>
    <property type="match status" value="1"/>
</dbReference>
<dbReference type="EC" id="6.1.1.9" evidence="9"/>
<feature type="short sequence motif" description="'HIGH' region" evidence="9">
    <location>
        <begin position="46"/>
        <end position="56"/>
    </location>
</feature>
<dbReference type="NCBIfam" id="TIGR00422">
    <property type="entry name" value="valS"/>
    <property type="match status" value="1"/>
</dbReference>
<protein>
    <recommendedName>
        <fullName evidence="9">Valine--tRNA ligase</fullName>
        <ecNumber evidence="9">6.1.1.9</ecNumber>
    </recommendedName>
    <alternativeName>
        <fullName evidence="9">Valyl-tRNA synthetase</fullName>
        <shortName evidence="9">ValRS</shortName>
    </alternativeName>
</protein>
<dbReference type="Pfam" id="PF00133">
    <property type="entry name" value="tRNA-synt_1"/>
    <property type="match status" value="1"/>
</dbReference>
<dbReference type="PANTHER" id="PTHR11946">
    <property type="entry name" value="VALYL-TRNA SYNTHETASES"/>
    <property type="match status" value="1"/>
</dbReference>
<keyword evidence="2 9" id="KW-0963">Cytoplasm</keyword>
<dbReference type="HAMAP" id="MF_02005">
    <property type="entry name" value="Val_tRNA_synth_type2"/>
    <property type="match status" value="1"/>
</dbReference>
<dbReference type="GO" id="GO:0005829">
    <property type="term" value="C:cytosol"/>
    <property type="evidence" value="ECO:0007669"/>
    <property type="project" value="TreeGrafter"/>
</dbReference>
<feature type="domain" description="Aminoacyl-tRNA synthetase class Ia" evidence="10">
    <location>
        <begin position="16"/>
        <end position="573"/>
    </location>
</feature>
<evidence type="ECO:0000313" key="12">
    <source>
        <dbReference type="EMBL" id="KJV89368.1"/>
    </source>
</evidence>
<comment type="function">
    <text evidence="9">Catalyzes the attachment of valine to tRNA(Val). As ValRS can inadvertently accommodate and process structurally similar amino acids such as threonine, to avoid such errors, it has a 'posttransfer' editing activity that hydrolyzes mischarged Thr-tRNA(Val) in a tRNA-dependent manner.</text>
</comment>
<evidence type="ECO:0000256" key="4">
    <source>
        <dbReference type="ARBA" id="ARBA00022741"/>
    </source>
</evidence>
<accession>A0A0F3Q9Z0</accession>
<keyword evidence="6 9" id="KW-0648">Protein biosynthesis</keyword>
<gene>
    <name evidence="9 12" type="primary">valS</name>
    <name evidence="12" type="ORF">RBEAN4_0345</name>
</gene>
<evidence type="ECO:0000256" key="6">
    <source>
        <dbReference type="ARBA" id="ARBA00022917"/>
    </source>
</evidence>
<dbReference type="EMBL" id="LAOI01000001">
    <property type="protein sequence ID" value="KJV89368.1"/>
    <property type="molecule type" value="Genomic_DNA"/>
</dbReference>
<keyword evidence="13" id="KW-1185">Reference proteome</keyword>
<feature type="short sequence motif" description="'KMSKS' region" evidence="9">
    <location>
        <begin position="536"/>
        <end position="540"/>
    </location>
</feature>
<dbReference type="SUPFAM" id="SSF50677">
    <property type="entry name" value="ValRS/IleRS/LeuRS editing domain"/>
    <property type="match status" value="1"/>
</dbReference>
<dbReference type="InterPro" id="IPR033705">
    <property type="entry name" value="Anticodon_Ia_Val"/>
</dbReference>
<keyword evidence="4 9" id="KW-0547">Nucleotide-binding</keyword>
<comment type="subunit">
    <text evidence="9">Monomer.</text>
</comment>
<dbReference type="InterPro" id="IPR014729">
    <property type="entry name" value="Rossmann-like_a/b/a_fold"/>
</dbReference>
<keyword evidence="3 9" id="KW-0436">Ligase</keyword>
<keyword evidence="5 9" id="KW-0067">ATP-binding</keyword>
<dbReference type="AlphaFoldDB" id="A0A0F3Q9Z0"/>
<dbReference type="InterPro" id="IPR022874">
    <property type="entry name" value="Valine-tRNA_ligase_type_2"/>
</dbReference>
<dbReference type="GO" id="GO:0004832">
    <property type="term" value="F:valine-tRNA ligase activity"/>
    <property type="evidence" value="ECO:0007669"/>
    <property type="project" value="UniProtKB-UniRule"/>
</dbReference>
<comment type="similarity">
    <text evidence="9">Belongs to the class-I aminoacyl-tRNA synthetase family. ValS type 2 subfamily.</text>
</comment>
<dbReference type="Pfam" id="PF08264">
    <property type="entry name" value="Anticodon_1"/>
    <property type="match status" value="1"/>
</dbReference>
<dbReference type="InterPro" id="IPR009008">
    <property type="entry name" value="Val/Leu/Ile-tRNA-synth_edit"/>
</dbReference>
<dbReference type="Proteomes" id="UP000033661">
    <property type="component" value="Unassembled WGS sequence"/>
</dbReference>
<comment type="caution">
    <text evidence="12">The sequence shown here is derived from an EMBL/GenBank/DDBJ whole genome shotgun (WGS) entry which is preliminary data.</text>
</comment>
<dbReference type="GO" id="GO:0005524">
    <property type="term" value="F:ATP binding"/>
    <property type="evidence" value="ECO:0007669"/>
    <property type="project" value="UniProtKB-UniRule"/>
</dbReference>
<evidence type="ECO:0000256" key="1">
    <source>
        <dbReference type="ARBA" id="ARBA00004496"/>
    </source>
</evidence>
<dbReference type="GO" id="GO:0006438">
    <property type="term" value="P:valyl-tRNA aminoacylation"/>
    <property type="evidence" value="ECO:0007669"/>
    <property type="project" value="UniProtKB-UniRule"/>
</dbReference>
<dbReference type="CDD" id="cd07962">
    <property type="entry name" value="Anticodon_Ia_Val"/>
    <property type="match status" value="1"/>
</dbReference>
<evidence type="ECO:0000256" key="7">
    <source>
        <dbReference type="ARBA" id="ARBA00023146"/>
    </source>
</evidence>
<comment type="subcellular location">
    <subcellularLocation>
        <location evidence="1 9">Cytoplasm</location>
    </subcellularLocation>
</comment>
<evidence type="ECO:0000256" key="3">
    <source>
        <dbReference type="ARBA" id="ARBA00022598"/>
    </source>
</evidence>
<dbReference type="RefSeq" id="WP_045798780.1">
    <property type="nucleotide sequence ID" value="NZ_LAOI01000001.1"/>
</dbReference>
<evidence type="ECO:0000256" key="9">
    <source>
        <dbReference type="HAMAP-Rule" id="MF_02005"/>
    </source>
</evidence>
<keyword evidence="7 9" id="KW-0030">Aminoacyl-tRNA synthetase</keyword>